<keyword evidence="4" id="KW-1185">Reference proteome</keyword>
<evidence type="ECO:0000256" key="1">
    <source>
        <dbReference type="SAM" id="MobiDB-lite"/>
    </source>
</evidence>
<evidence type="ECO:0000313" key="3">
    <source>
        <dbReference type="EMBL" id="KAJ8883690.1"/>
    </source>
</evidence>
<feature type="compositionally biased region" description="Polar residues" evidence="1">
    <location>
        <begin position="152"/>
        <end position="161"/>
    </location>
</feature>
<reference evidence="3 4" key="1">
    <citation type="submission" date="2023-02" db="EMBL/GenBank/DDBJ databases">
        <title>LHISI_Scaffold_Assembly.</title>
        <authorList>
            <person name="Stuart O.P."/>
            <person name="Cleave R."/>
            <person name="Magrath M.J.L."/>
            <person name="Mikheyev A.S."/>
        </authorList>
    </citation>
    <scope>NUCLEOTIDE SEQUENCE [LARGE SCALE GENOMIC DNA]</scope>
    <source>
        <strain evidence="3">Daus_M_001</strain>
        <tissue evidence="3">Leg muscle</tissue>
    </source>
</reference>
<evidence type="ECO:0000259" key="2">
    <source>
        <dbReference type="Pfam" id="PF10545"/>
    </source>
</evidence>
<dbReference type="InterPro" id="IPR006578">
    <property type="entry name" value="MADF-dom"/>
</dbReference>
<comment type="caution">
    <text evidence="3">The sequence shown here is derived from an EMBL/GenBank/DDBJ whole genome shotgun (WGS) entry which is preliminary data.</text>
</comment>
<accession>A0ABQ9HHI8</accession>
<evidence type="ECO:0000313" key="4">
    <source>
        <dbReference type="Proteomes" id="UP001159363"/>
    </source>
</evidence>
<feature type="compositionally biased region" description="Basic and acidic residues" evidence="1">
    <location>
        <begin position="91"/>
        <end position="100"/>
    </location>
</feature>
<feature type="region of interest" description="Disordered" evidence="1">
    <location>
        <begin position="254"/>
        <end position="284"/>
    </location>
</feature>
<feature type="region of interest" description="Disordered" evidence="1">
    <location>
        <begin position="499"/>
        <end position="535"/>
    </location>
</feature>
<dbReference type="Proteomes" id="UP001159363">
    <property type="component" value="Chromosome 4"/>
</dbReference>
<sequence length="839" mass="94475">MLFCSFDEHCRGTMHFFFITANHHQPNLSGLVCGQRQKELGRCTYHLTLSLNPWHSYTSGIGGVFQTPNWNEQAARPAVNITIGKHNSRGKTREEMEGARQSRQWCRGGGLSRTDVGMLSPHTQVSEEEEEEEPQVPGGRQLPGQVDGNLGNGSHFSSTPSFPRLPEATTSALLAPGHQSRAGVRPPEWVQSLPLPDRALAPTPSELLPGREITVKALDKCVLSHVLRAAVGPALIDLLPVKVRGSEYGAAFDIQRGRGNGRSPRKPADQRHRPLGGNSLTTTPPWHRIVRDSHERLTAQSITLVFTERSCAVVNRWINFREDGAGVRIRSDHSQFSFHWSPEITPVSLDQRMNKVMRSMTTLIVHKAEEYTTCIQVPNLILVFKQRVHYVRSVSSVLDGKVAIHVNNGTPLTESVLFSSALIRLLPFSRACSNYSLIMNPIKEGLLIEAVRRHALLYDQSDIKYHDLTATRNAWDAVGERSSIETDVGDVDLALDEDNSLGTSSASSNPPFCKTSSDTRIPSSASTSSHGKRQLPPMAKVLENYLLTKKAKIQNIATRTENELRNLECDATTWPLPNIVTLKPQDDVPPIPTAPNQTTEPENLYTIHCTLLHDMRMQRQKFLLPQNNLTLCSKFYSDRSTRLLFSDSNSKLTEDGGEAAGPQKHPSHPSVAHWSVICLFFRPSTDSQQSVIRRSFCPAKFQRDNLTLRCFFRRSKALHEENCRHGTQFALWYLEQYNSIPGLALHILYTNEGIFTRDEMYNIHNMNVWSDSNTHATHTSGYQLSPYHNSCPVKPTWHLCKKNHLNYWNMSRFTFTDVCGYNADTLRYYCARVLDRKIC</sequence>
<gene>
    <name evidence="3" type="ORF">PR048_015544</name>
</gene>
<feature type="region of interest" description="Disordered" evidence="1">
    <location>
        <begin position="88"/>
        <end position="166"/>
    </location>
</feature>
<feature type="compositionally biased region" description="Polar residues" evidence="1">
    <location>
        <begin position="500"/>
        <end position="529"/>
    </location>
</feature>
<proteinExistence type="predicted"/>
<protein>
    <recommendedName>
        <fullName evidence="2">MADF domain-containing protein</fullName>
    </recommendedName>
</protein>
<dbReference type="EMBL" id="JARBHB010000005">
    <property type="protein sequence ID" value="KAJ8883690.1"/>
    <property type="molecule type" value="Genomic_DNA"/>
</dbReference>
<dbReference type="Pfam" id="PF10545">
    <property type="entry name" value="MADF_DNA_bdg"/>
    <property type="match status" value="1"/>
</dbReference>
<feature type="domain" description="MADF" evidence="2">
    <location>
        <begin position="447"/>
        <end position="483"/>
    </location>
</feature>
<name>A0ABQ9HHI8_9NEOP</name>
<organism evidence="3 4">
    <name type="scientific">Dryococelus australis</name>
    <dbReference type="NCBI Taxonomy" id="614101"/>
    <lineage>
        <taxon>Eukaryota</taxon>
        <taxon>Metazoa</taxon>
        <taxon>Ecdysozoa</taxon>
        <taxon>Arthropoda</taxon>
        <taxon>Hexapoda</taxon>
        <taxon>Insecta</taxon>
        <taxon>Pterygota</taxon>
        <taxon>Neoptera</taxon>
        <taxon>Polyneoptera</taxon>
        <taxon>Phasmatodea</taxon>
        <taxon>Verophasmatodea</taxon>
        <taxon>Anareolatae</taxon>
        <taxon>Phasmatidae</taxon>
        <taxon>Eurycanthinae</taxon>
        <taxon>Dryococelus</taxon>
    </lineage>
</organism>